<organism evidence="3 7">
    <name type="scientific">Didymodactylos carnosus</name>
    <dbReference type="NCBI Taxonomy" id="1234261"/>
    <lineage>
        <taxon>Eukaryota</taxon>
        <taxon>Metazoa</taxon>
        <taxon>Spiralia</taxon>
        <taxon>Gnathifera</taxon>
        <taxon>Rotifera</taxon>
        <taxon>Eurotatoria</taxon>
        <taxon>Bdelloidea</taxon>
        <taxon>Philodinida</taxon>
        <taxon>Philodinidae</taxon>
        <taxon>Didymodactylos</taxon>
    </lineage>
</organism>
<accession>A0A813QY81</accession>
<comment type="caution">
    <text evidence="3">The sequence shown here is derived from an EMBL/GenBank/DDBJ whole genome shotgun (WGS) entry which is preliminary data.</text>
</comment>
<feature type="region of interest" description="Disordered" evidence="2">
    <location>
        <begin position="109"/>
        <end position="165"/>
    </location>
</feature>
<dbReference type="Proteomes" id="UP000681722">
    <property type="component" value="Unassembled WGS sequence"/>
</dbReference>
<feature type="compositionally biased region" description="Polar residues" evidence="2">
    <location>
        <begin position="332"/>
        <end position="364"/>
    </location>
</feature>
<evidence type="ECO:0000313" key="5">
    <source>
        <dbReference type="EMBL" id="CAF3556633.1"/>
    </source>
</evidence>
<evidence type="ECO:0000256" key="1">
    <source>
        <dbReference type="SAM" id="Coils"/>
    </source>
</evidence>
<evidence type="ECO:0000313" key="6">
    <source>
        <dbReference type="EMBL" id="CAF3681278.1"/>
    </source>
</evidence>
<dbReference type="Proteomes" id="UP000663829">
    <property type="component" value="Unassembled WGS sequence"/>
</dbReference>
<gene>
    <name evidence="3" type="ORF">GPM918_LOCUS2100</name>
    <name evidence="4" type="ORF">OVA965_LOCUS9597</name>
    <name evidence="5" type="ORF">SRO942_LOCUS2100</name>
    <name evidence="6" type="ORF">TMI583_LOCUS9593</name>
</gene>
<keyword evidence="7" id="KW-1185">Reference proteome</keyword>
<evidence type="ECO:0000313" key="3">
    <source>
        <dbReference type="EMBL" id="CAF0774201.1"/>
    </source>
</evidence>
<name>A0A813QY81_9BILA</name>
<evidence type="ECO:0000313" key="7">
    <source>
        <dbReference type="Proteomes" id="UP000663829"/>
    </source>
</evidence>
<proteinExistence type="predicted"/>
<feature type="region of interest" description="Disordered" evidence="2">
    <location>
        <begin position="329"/>
        <end position="406"/>
    </location>
</feature>
<dbReference type="OrthoDB" id="10009111at2759"/>
<feature type="compositionally biased region" description="Polar residues" evidence="2">
    <location>
        <begin position="109"/>
        <end position="127"/>
    </location>
</feature>
<feature type="compositionally biased region" description="Polar residues" evidence="2">
    <location>
        <begin position="373"/>
        <end position="387"/>
    </location>
</feature>
<keyword evidence="1" id="KW-0175">Coiled coil</keyword>
<feature type="compositionally biased region" description="Low complexity" evidence="2">
    <location>
        <begin position="441"/>
        <end position="453"/>
    </location>
</feature>
<feature type="compositionally biased region" description="Polar residues" evidence="2">
    <location>
        <begin position="463"/>
        <end position="477"/>
    </location>
</feature>
<dbReference type="AlphaFoldDB" id="A0A813QY81"/>
<dbReference type="EMBL" id="CAJOBA010003422">
    <property type="protein sequence ID" value="CAF3681278.1"/>
    <property type="molecule type" value="Genomic_DNA"/>
</dbReference>
<reference evidence="3" key="1">
    <citation type="submission" date="2021-02" db="EMBL/GenBank/DDBJ databases">
        <authorList>
            <person name="Nowell W R."/>
        </authorList>
    </citation>
    <scope>NUCLEOTIDE SEQUENCE</scope>
</reference>
<feature type="compositionally biased region" description="Polar residues" evidence="2">
    <location>
        <begin position="153"/>
        <end position="164"/>
    </location>
</feature>
<sequence length="477" mass="54526">MSVVDTDSTITNSSLDKELNHPLLDDKERMMKIIANPVYDKLTAARASNLSQLKHFIPYNRNNQKRFMNTNIDSRLNKVEYLKTMDISSTPDPKSKCVSWSYNNAGRPSISTTANTITHSTRKTSLLTEDLKDDAKSHQSSRHSSARKSASRTNNRSGSATKNGSFPKEGTIRYIMTKHGLEVHRYSAHNWLNIDLFTKDACGSQERAYADVMDKKHQYERLARRIYASEYYDKRLRELTYCRKSGIMSHEEWAKQSYQILCVKTLLEQSLKQEQQAMLADEMENNAKLSQKAYKQWKDSKSKEKIMDKSIYNKRDFLNENKTLALKHREFVTSTKLRPNNQSSSRPTTRHNTTLPNSNDSFSSGFYEPSLVKSETSNQDTYTTGIEKSSKKLPDQPPLQNSKKTSISVSTIELLQNDRWSLQAMLKRVVGLEPSVAQLKPSTNNSTTPLNTTEGYQSRRKQSPFTTNSDSGFESLN</sequence>
<feature type="region of interest" description="Disordered" evidence="2">
    <location>
        <begin position="437"/>
        <end position="477"/>
    </location>
</feature>
<protein>
    <submittedName>
        <fullName evidence="3">Uncharacterized protein</fullName>
    </submittedName>
</protein>
<dbReference type="Proteomes" id="UP000682733">
    <property type="component" value="Unassembled WGS sequence"/>
</dbReference>
<dbReference type="EMBL" id="CAJNOQ010000221">
    <property type="protein sequence ID" value="CAF0774201.1"/>
    <property type="molecule type" value="Genomic_DNA"/>
</dbReference>
<evidence type="ECO:0000256" key="2">
    <source>
        <dbReference type="SAM" id="MobiDB-lite"/>
    </source>
</evidence>
<evidence type="ECO:0000313" key="4">
    <source>
        <dbReference type="EMBL" id="CAF0900496.1"/>
    </source>
</evidence>
<feature type="compositionally biased region" description="Basic residues" evidence="2">
    <location>
        <begin position="139"/>
        <end position="150"/>
    </location>
</feature>
<feature type="coiled-coil region" evidence="1">
    <location>
        <begin position="272"/>
        <end position="300"/>
    </location>
</feature>
<dbReference type="EMBL" id="CAJOBC010000221">
    <property type="protein sequence ID" value="CAF3556633.1"/>
    <property type="molecule type" value="Genomic_DNA"/>
</dbReference>
<dbReference type="Proteomes" id="UP000677228">
    <property type="component" value="Unassembled WGS sequence"/>
</dbReference>
<dbReference type="EMBL" id="CAJNOK010003421">
    <property type="protein sequence ID" value="CAF0900496.1"/>
    <property type="molecule type" value="Genomic_DNA"/>
</dbReference>